<dbReference type="EMBL" id="AP021888">
    <property type="protein sequence ID" value="BBP44565.1"/>
    <property type="molecule type" value="Genomic_DNA"/>
</dbReference>
<keyword evidence="2" id="KW-0285">Flavoprotein</keyword>
<dbReference type="InterPro" id="IPR012349">
    <property type="entry name" value="Split_barrel_FMN-bd"/>
</dbReference>
<evidence type="ECO:0000313" key="7">
    <source>
        <dbReference type="Proteomes" id="UP000501466"/>
    </source>
</evidence>
<sequence>MHLNAQHIQALPLGERIHLINSITGIKPANLIGTIDSQGQTNLAVFSSVVHLGSDPALIGFVLRPPGEVPRHTYENIQEVGCYTINHIHPSFAQQAHLTSAKFAKQQSEFEHCDLDAEFIADFKAPFVAASNIKYGLAFAEEILIARNNTRLIIGEIQHILLNTNPKTSDGGLDLELSQSVGISGLNSYYQFKRLDTFAQPKP</sequence>
<evidence type="ECO:0000259" key="5">
    <source>
        <dbReference type="Pfam" id="PF01613"/>
    </source>
</evidence>
<dbReference type="Proteomes" id="UP000501466">
    <property type="component" value="Chromosome"/>
</dbReference>
<dbReference type="PANTHER" id="PTHR33798">
    <property type="entry name" value="FLAVOPROTEIN OXYGENASE"/>
    <property type="match status" value="1"/>
</dbReference>
<comment type="similarity">
    <text evidence="4">Belongs to the flavoredoxin family.</text>
</comment>
<keyword evidence="7" id="KW-1185">Reference proteome</keyword>
<name>A0A6F8PR26_9GAMM</name>
<evidence type="ECO:0000256" key="3">
    <source>
        <dbReference type="ARBA" id="ARBA00022643"/>
    </source>
</evidence>
<evidence type="ECO:0000256" key="1">
    <source>
        <dbReference type="ARBA" id="ARBA00001917"/>
    </source>
</evidence>
<evidence type="ECO:0000256" key="4">
    <source>
        <dbReference type="ARBA" id="ARBA00038054"/>
    </source>
</evidence>
<comment type="cofactor">
    <cofactor evidence="1">
        <name>FMN</name>
        <dbReference type="ChEBI" id="CHEBI:58210"/>
    </cofactor>
</comment>
<gene>
    <name evidence="6" type="ORF">THMIRHAT_23110</name>
</gene>
<evidence type="ECO:0000313" key="6">
    <source>
        <dbReference type="EMBL" id="BBP44565.1"/>
    </source>
</evidence>
<proteinExistence type="inferred from homology"/>
<dbReference type="Gene3D" id="2.30.110.10">
    <property type="entry name" value="Electron Transport, Fmn-binding Protein, Chain A"/>
    <property type="match status" value="1"/>
</dbReference>
<dbReference type="GO" id="GO:0010181">
    <property type="term" value="F:FMN binding"/>
    <property type="evidence" value="ECO:0007669"/>
    <property type="project" value="InterPro"/>
</dbReference>
<dbReference type="RefSeq" id="WP_173292276.1">
    <property type="nucleotide sequence ID" value="NZ_AP021888.1"/>
</dbReference>
<organism evidence="6 7">
    <name type="scientific">Thiosulfativibrio zosterae</name>
    <dbReference type="NCBI Taxonomy" id="2675053"/>
    <lineage>
        <taxon>Bacteria</taxon>
        <taxon>Pseudomonadati</taxon>
        <taxon>Pseudomonadota</taxon>
        <taxon>Gammaproteobacteria</taxon>
        <taxon>Thiotrichales</taxon>
        <taxon>Piscirickettsiaceae</taxon>
        <taxon>Thiosulfativibrio</taxon>
    </lineage>
</organism>
<dbReference type="AlphaFoldDB" id="A0A6F8PR26"/>
<dbReference type="GO" id="GO:0016646">
    <property type="term" value="F:oxidoreductase activity, acting on the CH-NH group of donors, NAD or NADP as acceptor"/>
    <property type="evidence" value="ECO:0007669"/>
    <property type="project" value="UniProtKB-ARBA"/>
</dbReference>
<evidence type="ECO:0000256" key="2">
    <source>
        <dbReference type="ARBA" id="ARBA00022630"/>
    </source>
</evidence>
<dbReference type="Pfam" id="PF01613">
    <property type="entry name" value="Flavin_Reduct"/>
    <property type="match status" value="1"/>
</dbReference>
<dbReference type="PANTHER" id="PTHR33798:SF5">
    <property type="entry name" value="FLAVIN REDUCTASE LIKE DOMAIN-CONTAINING PROTEIN"/>
    <property type="match status" value="1"/>
</dbReference>
<reference evidence="7" key="1">
    <citation type="submission" date="2019-11" db="EMBL/GenBank/DDBJ databases">
        <title>Isolation and characterization of two novel species in the genus Thiomicrorhabdus.</title>
        <authorList>
            <person name="Mochizuki J."/>
            <person name="Kojima H."/>
            <person name="Fukui M."/>
        </authorList>
    </citation>
    <scope>NUCLEOTIDE SEQUENCE [LARGE SCALE GENOMIC DNA]</scope>
    <source>
        <strain evidence="7">AkT22</strain>
    </source>
</reference>
<dbReference type="KEGG" id="tzo:THMIRHAT_23110"/>
<dbReference type="InterPro" id="IPR002563">
    <property type="entry name" value="Flavin_Rdtase-like_dom"/>
</dbReference>
<dbReference type="SUPFAM" id="SSF50475">
    <property type="entry name" value="FMN-binding split barrel"/>
    <property type="match status" value="1"/>
</dbReference>
<keyword evidence="3" id="KW-0288">FMN</keyword>
<protein>
    <submittedName>
        <fullName evidence="6">Flavin oxidoreductase</fullName>
    </submittedName>
</protein>
<feature type="domain" description="Flavin reductase like" evidence="5">
    <location>
        <begin position="28"/>
        <end position="167"/>
    </location>
</feature>
<accession>A0A6F8PR26</accession>